<comment type="caution">
    <text evidence="2">The sequence shown here is derived from an EMBL/GenBank/DDBJ whole genome shotgun (WGS) entry which is preliminary data.</text>
</comment>
<accession>A0A8S0VPA3</accession>
<organism evidence="2 3">
    <name type="scientific">Olea europaea subsp. europaea</name>
    <dbReference type="NCBI Taxonomy" id="158383"/>
    <lineage>
        <taxon>Eukaryota</taxon>
        <taxon>Viridiplantae</taxon>
        <taxon>Streptophyta</taxon>
        <taxon>Embryophyta</taxon>
        <taxon>Tracheophyta</taxon>
        <taxon>Spermatophyta</taxon>
        <taxon>Magnoliopsida</taxon>
        <taxon>eudicotyledons</taxon>
        <taxon>Gunneridae</taxon>
        <taxon>Pentapetalae</taxon>
        <taxon>asterids</taxon>
        <taxon>lamiids</taxon>
        <taxon>Lamiales</taxon>
        <taxon>Oleaceae</taxon>
        <taxon>Oleeae</taxon>
        <taxon>Olea</taxon>
    </lineage>
</organism>
<name>A0A8S0VPA3_OLEEU</name>
<dbReference type="Gramene" id="OE9A061909T1">
    <property type="protein sequence ID" value="OE9A061909C1"/>
    <property type="gene ID" value="OE9A061909"/>
</dbReference>
<feature type="compositionally biased region" description="Polar residues" evidence="1">
    <location>
        <begin position="41"/>
        <end position="53"/>
    </location>
</feature>
<dbReference type="AlphaFoldDB" id="A0A8S0VPA3"/>
<feature type="region of interest" description="Disordered" evidence="1">
    <location>
        <begin position="28"/>
        <end position="53"/>
    </location>
</feature>
<feature type="region of interest" description="Disordered" evidence="1">
    <location>
        <begin position="1"/>
        <end position="20"/>
    </location>
</feature>
<proteinExistence type="predicted"/>
<reference evidence="2 3" key="1">
    <citation type="submission" date="2019-12" db="EMBL/GenBank/DDBJ databases">
        <authorList>
            <person name="Alioto T."/>
            <person name="Alioto T."/>
            <person name="Gomez Garrido J."/>
        </authorList>
    </citation>
    <scope>NUCLEOTIDE SEQUENCE [LARGE SCALE GENOMIC DNA]</scope>
</reference>
<evidence type="ECO:0000313" key="3">
    <source>
        <dbReference type="Proteomes" id="UP000594638"/>
    </source>
</evidence>
<gene>
    <name evidence="2" type="ORF">OLEA9_A061909</name>
</gene>
<keyword evidence="3" id="KW-1185">Reference proteome</keyword>
<feature type="non-terminal residue" evidence="2">
    <location>
        <position position="1"/>
    </location>
</feature>
<evidence type="ECO:0000313" key="2">
    <source>
        <dbReference type="EMBL" id="CAA3033127.1"/>
    </source>
</evidence>
<evidence type="ECO:0000256" key="1">
    <source>
        <dbReference type="SAM" id="MobiDB-lite"/>
    </source>
</evidence>
<feature type="non-terminal residue" evidence="2">
    <location>
        <position position="53"/>
    </location>
</feature>
<dbReference type="Proteomes" id="UP000594638">
    <property type="component" value="Unassembled WGS sequence"/>
</dbReference>
<protein>
    <submittedName>
        <fullName evidence="2">Uncharacterized protein</fullName>
    </submittedName>
</protein>
<dbReference type="EMBL" id="CACTIH010009866">
    <property type="protein sequence ID" value="CAA3033127.1"/>
    <property type="molecule type" value="Genomic_DNA"/>
</dbReference>
<sequence>GHRLARKNEREKVQSTHKRDEKLLFAVPPGPAEQYPKLQFSPPTTSTRTHNKW</sequence>